<dbReference type="AlphaFoldDB" id="A0A2H3D0Q1"/>
<proteinExistence type="predicted"/>
<sequence>MRQMCISRISWCYWNQLALSGSIRKTRKSITADPYNTPLLTPEYLLGLLFEKLRLTVESVYGQNLGGTVVSIPSFYVTDFQRRVLHSLLASNLEVRQIIPAGTAATLAHGYPSQGHRFIDYYLLICTKERCGIQFNFFFFCGTFGMASHTLHRRGPSLQGGGRANDAVLSGFNSMTMDMMRCSRSLKVFRERELSKNY</sequence>
<dbReference type="EMBL" id="KZ293679">
    <property type="protein sequence ID" value="PBK87314.1"/>
    <property type="molecule type" value="Genomic_DNA"/>
</dbReference>
<dbReference type="Gene3D" id="3.30.420.40">
    <property type="match status" value="1"/>
</dbReference>
<dbReference type="GO" id="GO:0140662">
    <property type="term" value="F:ATP-dependent protein folding chaperone"/>
    <property type="evidence" value="ECO:0007669"/>
    <property type="project" value="InterPro"/>
</dbReference>
<dbReference type="SUPFAM" id="SSF53067">
    <property type="entry name" value="Actin-like ATPase domain"/>
    <property type="match status" value="1"/>
</dbReference>
<dbReference type="InterPro" id="IPR013126">
    <property type="entry name" value="Hsp_70_fam"/>
</dbReference>
<dbReference type="InterPro" id="IPR043129">
    <property type="entry name" value="ATPase_NBD"/>
</dbReference>
<keyword evidence="2" id="KW-0067">ATP-binding</keyword>
<reference evidence="4" key="1">
    <citation type="journal article" date="2017" name="Nat. Ecol. Evol.">
        <title>Genome expansion and lineage-specific genetic innovations in the forest pathogenic fungi Armillaria.</title>
        <authorList>
            <person name="Sipos G."/>
            <person name="Prasanna A.N."/>
            <person name="Walter M.C."/>
            <person name="O'Connor E."/>
            <person name="Balint B."/>
            <person name="Krizsan K."/>
            <person name="Kiss B."/>
            <person name="Hess J."/>
            <person name="Varga T."/>
            <person name="Slot J."/>
            <person name="Riley R."/>
            <person name="Boka B."/>
            <person name="Rigling D."/>
            <person name="Barry K."/>
            <person name="Lee J."/>
            <person name="Mihaltcheva S."/>
            <person name="LaButti K."/>
            <person name="Lipzen A."/>
            <person name="Waldron R."/>
            <person name="Moloney N.M."/>
            <person name="Sperisen C."/>
            <person name="Kredics L."/>
            <person name="Vagvoelgyi C."/>
            <person name="Patrignani A."/>
            <person name="Fitzpatrick D."/>
            <person name="Nagy I."/>
            <person name="Doyle S."/>
            <person name="Anderson J.B."/>
            <person name="Grigoriev I.V."/>
            <person name="Gueldener U."/>
            <person name="Muensterkoetter M."/>
            <person name="Nagy L.G."/>
        </authorList>
    </citation>
    <scope>NUCLEOTIDE SEQUENCE [LARGE SCALE GENOMIC DNA]</scope>
    <source>
        <strain evidence="4">Ar21-2</strain>
    </source>
</reference>
<protein>
    <submittedName>
        <fullName evidence="3">Uncharacterized protein</fullName>
    </submittedName>
</protein>
<evidence type="ECO:0000313" key="4">
    <source>
        <dbReference type="Proteomes" id="UP000217790"/>
    </source>
</evidence>
<evidence type="ECO:0000256" key="2">
    <source>
        <dbReference type="ARBA" id="ARBA00022840"/>
    </source>
</evidence>
<dbReference type="Proteomes" id="UP000217790">
    <property type="component" value="Unassembled WGS sequence"/>
</dbReference>
<keyword evidence="1" id="KW-0547">Nucleotide-binding</keyword>
<dbReference type="OrthoDB" id="3054080at2759"/>
<gene>
    <name evidence="3" type="ORF">ARMGADRAFT_465226</name>
</gene>
<accession>A0A2H3D0Q1</accession>
<name>A0A2H3D0Q1_ARMGA</name>
<organism evidence="3 4">
    <name type="scientific">Armillaria gallica</name>
    <name type="common">Bulbous honey fungus</name>
    <name type="synonym">Armillaria bulbosa</name>
    <dbReference type="NCBI Taxonomy" id="47427"/>
    <lineage>
        <taxon>Eukaryota</taxon>
        <taxon>Fungi</taxon>
        <taxon>Dikarya</taxon>
        <taxon>Basidiomycota</taxon>
        <taxon>Agaricomycotina</taxon>
        <taxon>Agaricomycetes</taxon>
        <taxon>Agaricomycetidae</taxon>
        <taxon>Agaricales</taxon>
        <taxon>Marasmiineae</taxon>
        <taxon>Physalacriaceae</taxon>
        <taxon>Armillaria</taxon>
    </lineage>
</organism>
<keyword evidence="4" id="KW-1185">Reference proteome</keyword>
<dbReference type="Pfam" id="PF00012">
    <property type="entry name" value="HSP70"/>
    <property type="match status" value="1"/>
</dbReference>
<evidence type="ECO:0000256" key="1">
    <source>
        <dbReference type="ARBA" id="ARBA00022741"/>
    </source>
</evidence>
<dbReference type="GO" id="GO:0005524">
    <property type="term" value="F:ATP binding"/>
    <property type="evidence" value="ECO:0007669"/>
    <property type="project" value="UniProtKB-KW"/>
</dbReference>
<evidence type="ECO:0000313" key="3">
    <source>
        <dbReference type="EMBL" id="PBK87314.1"/>
    </source>
</evidence>
<dbReference type="InParanoid" id="A0A2H3D0Q1"/>